<dbReference type="Pfam" id="PF00072">
    <property type="entry name" value="Response_reg"/>
    <property type="match status" value="1"/>
</dbReference>
<feature type="domain" description="HTH luxR-type" evidence="6">
    <location>
        <begin position="146"/>
        <end position="211"/>
    </location>
</feature>
<evidence type="ECO:0000256" key="2">
    <source>
        <dbReference type="ARBA" id="ARBA00023015"/>
    </source>
</evidence>
<comment type="caution">
    <text evidence="8">The sequence shown here is derived from an EMBL/GenBank/DDBJ whole genome shotgun (WGS) entry which is preliminary data.</text>
</comment>
<organism evidence="8 9">
    <name type="scientific">Microtetraspora glauca</name>
    <dbReference type="NCBI Taxonomy" id="1996"/>
    <lineage>
        <taxon>Bacteria</taxon>
        <taxon>Bacillati</taxon>
        <taxon>Actinomycetota</taxon>
        <taxon>Actinomycetes</taxon>
        <taxon>Streptosporangiales</taxon>
        <taxon>Streptosporangiaceae</taxon>
        <taxon>Microtetraspora</taxon>
    </lineage>
</organism>
<dbReference type="PRINTS" id="PR00038">
    <property type="entry name" value="HTHLUXR"/>
</dbReference>
<evidence type="ECO:0000256" key="3">
    <source>
        <dbReference type="ARBA" id="ARBA00023125"/>
    </source>
</evidence>
<evidence type="ECO:0000259" key="6">
    <source>
        <dbReference type="PROSITE" id="PS50043"/>
    </source>
</evidence>
<evidence type="ECO:0000313" key="8">
    <source>
        <dbReference type="EMBL" id="MEV0971354.1"/>
    </source>
</evidence>
<evidence type="ECO:0000256" key="1">
    <source>
        <dbReference type="ARBA" id="ARBA00022553"/>
    </source>
</evidence>
<keyword evidence="1 5" id="KW-0597">Phosphoprotein</keyword>
<dbReference type="SMART" id="SM00421">
    <property type="entry name" value="HTH_LUXR"/>
    <property type="match status" value="1"/>
</dbReference>
<keyword evidence="3" id="KW-0238">DNA-binding</keyword>
<keyword evidence="9" id="KW-1185">Reference proteome</keyword>
<gene>
    <name evidence="8" type="ORF">AB0I59_22230</name>
</gene>
<dbReference type="InterPro" id="IPR039420">
    <property type="entry name" value="WalR-like"/>
</dbReference>
<dbReference type="PANTHER" id="PTHR43214">
    <property type="entry name" value="TWO-COMPONENT RESPONSE REGULATOR"/>
    <property type="match status" value="1"/>
</dbReference>
<evidence type="ECO:0000313" key="9">
    <source>
        <dbReference type="Proteomes" id="UP001551675"/>
    </source>
</evidence>
<keyword evidence="2" id="KW-0805">Transcription regulation</keyword>
<dbReference type="PANTHER" id="PTHR43214:SF24">
    <property type="entry name" value="TRANSCRIPTIONAL REGULATORY PROTEIN NARL-RELATED"/>
    <property type="match status" value="1"/>
</dbReference>
<dbReference type="CDD" id="cd06170">
    <property type="entry name" value="LuxR_C_like"/>
    <property type="match status" value="1"/>
</dbReference>
<evidence type="ECO:0000256" key="5">
    <source>
        <dbReference type="PROSITE-ProRule" id="PRU00169"/>
    </source>
</evidence>
<name>A0ABV3GIF5_MICGL</name>
<dbReference type="PROSITE" id="PS00622">
    <property type="entry name" value="HTH_LUXR_1"/>
    <property type="match status" value="1"/>
</dbReference>
<dbReference type="Gene3D" id="3.40.50.2300">
    <property type="match status" value="1"/>
</dbReference>
<dbReference type="Pfam" id="PF00196">
    <property type="entry name" value="GerE"/>
    <property type="match status" value="1"/>
</dbReference>
<dbReference type="SUPFAM" id="SSF52172">
    <property type="entry name" value="CheY-like"/>
    <property type="match status" value="1"/>
</dbReference>
<dbReference type="InterPro" id="IPR058245">
    <property type="entry name" value="NreC/VraR/RcsB-like_REC"/>
</dbReference>
<reference evidence="8 9" key="1">
    <citation type="submission" date="2024-06" db="EMBL/GenBank/DDBJ databases">
        <title>The Natural Products Discovery Center: Release of the First 8490 Sequenced Strains for Exploring Actinobacteria Biosynthetic Diversity.</title>
        <authorList>
            <person name="Kalkreuter E."/>
            <person name="Kautsar S.A."/>
            <person name="Yang D."/>
            <person name="Bader C.D."/>
            <person name="Teijaro C.N."/>
            <person name="Fluegel L."/>
            <person name="Davis C.M."/>
            <person name="Simpson J.R."/>
            <person name="Lauterbach L."/>
            <person name="Steele A.D."/>
            <person name="Gui C."/>
            <person name="Meng S."/>
            <person name="Li G."/>
            <person name="Viehrig K."/>
            <person name="Ye F."/>
            <person name="Su P."/>
            <person name="Kiefer A.F."/>
            <person name="Nichols A."/>
            <person name="Cepeda A.J."/>
            <person name="Yan W."/>
            <person name="Fan B."/>
            <person name="Jiang Y."/>
            <person name="Adhikari A."/>
            <person name="Zheng C.-J."/>
            <person name="Schuster L."/>
            <person name="Cowan T.M."/>
            <person name="Smanski M.J."/>
            <person name="Chevrette M.G."/>
            <person name="De Carvalho L.P.S."/>
            <person name="Shen B."/>
        </authorList>
    </citation>
    <scope>NUCLEOTIDE SEQUENCE [LARGE SCALE GENOMIC DNA]</scope>
    <source>
        <strain evidence="8 9">NPDC050100</strain>
    </source>
</reference>
<dbReference type="InterPro" id="IPR001789">
    <property type="entry name" value="Sig_transdc_resp-reg_receiver"/>
</dbReference>
<proteinExistence type="predicted"/>
<dbReference type="InterPro" id="IPR000792">
    <property type="entry name" value="Tscrpt_reg_LuxR_C"/>
</dbReference>
<evidence type="ECO:0000256" key="4">
    <source>
        <dbReference type="ARBA" id="ARBA00023163"/>
    </source>
</evidence>
<dbReference type="EMBL" id="JBFALK010000012">
    <property type="protein sequence ID" value="MEV0971354.1"/>
    <property type="molecule type" value="Genomic_DNA"/>
</dbReference>
<dbReference type="SUPFAM" id="SSF46894">
    <property type="entry name" value="C-terminal effector domain of the bipartite response regulators"/>
    <property type="match status" value="1"/>
</dbReference>
<sequence length="229" mass="24928">MAITLVIADDQAMIRAGLRLIAETAPGVEVVGEAADGHQALAVTRRLRPDVLLMDIEMPGLDGLAAARRLLDDPRPPKIIMLTTFNTDDYLYASLRTRVHGFVLKSSPPEQLLDAIRAAAAGDAVIDPAVTTRVIASFANHPEPTAPAELATLTRRELQVLRRLAHGMSNSEIARELRIGEATVRTHVVHILHKLNLRDRIHAVVFAYEAGVVRPGQEPPGQADEDRTC</sequence>
<dbReference type="PROSITE" id="PS50110">
    <property type="entry name" value="RESPONSE_REGULATORY"/>
    <property type="match status" value="1"/>
</dbReference>
<feature type="domain" description="Response regulatory" evidence="7">
    <location>
        <begin position="4"/>
        <end position="120"/>
    </location>
</feature>
<dbReference type="RefSeq" id="WP_358135567.1">
    <property type="nucleotide sequence ID" value="NZ_JBFALK010000012.1"/>
</dbReference>
<protein>
    <submittedName>
        <fullName evidence="8">Response regulator transcription factor</fullName>
    </submittedName>
</protein>
<dbReference type="InterPro" id="IPR011006">
    <property type="entry name" value="CheY-like_superfamily"/>
</dbReference>
<dbReference type="SMART" id="SM00448">
    <property type="entry name" value="REC"/>
    <property type="match status" value="1"/>
</dbReference>
<keyword evidence="4" id="KW-0804">Transcription</keyword>
<accession>A0ABV3GIF5</accession>
<dbReference type="PROSITE" id="PS50043">
    <property type="entry name" value="HTH_LUXR_2"/>
    <property type="match status" value="1"/>
</dbReference>
<dbReference type="Proteomes" id="UP001551675">
    <property type="component" value="Unassembled WGS sequence"/>
</dbReference>
<evidence type="ECO:0000259" key="7">
    <source>
        <dbReference type="PROSITE" id="PS50110"/>
    </source>
</evidence>
<dbReference type="InterPro" id="IPR016032">
    <property type="entry name" value="Sig_transdc_resp-reg_C-effctor"/>
</dbReference>
<dbReference type="CDD" id="cd17535">
    <property type="entry name" value="REC_NarL-like"/>
    <property type="match status" value="1"/>
</dbReference>
<feature type="modified residue" description="4-aspartylphosphate" evidence="5">
    <location>
        <position position="55"/>
    </location>
</feature>